<proteinExistence type="predicted"/>
<comment type="pathway">
    <text evidence="3">Amino-acid biosynthesis.</text>
</comment>
<reference evidence="5" key="1">
    <citation type="submission" date="2019-08" db="EMBL/GenBank/DDBJ databases">
        <authorList>
            <person name="Kucharzyk K."/>
            <person name="Murdoch R.W."/>
            <person name="Higgins S."/>
            <person name="Loffler F."/>
        </authorList>
    </citation>
    <scope>NUCLEOTIDE SEQUENCE</scope>
</reference>
<dbReference type="SUPFAM" id="SSF51735">
    <property type="entry name" value="NAD(P)-binding Rossmann-fold domains"/>
    <property type="match status" value="1"/>
</dbReference>
<dbReference type="Gene3D" id="3.40.50.720">
    <property type="entry name" value="NAD(P)-binding Rossmann-like Domain"/>
    <property type="match status" value="2"/>
</dbReference>
<gene>
    <name evidence="5" type="primary">serA_22</name>
    <name evidence="5" type="ORF">SDC9_123405</name>
</gene>
<evidence type="ECO:0000259" key="4">
    <source>
        <dbReference type="PROSITE" id="PS51671"/>
    </source>
</evidence>
<dbReference type="PANTHER" id="PTHR42938:SF47">
    <property type="entry name" value="HYDROXYPYRUVATE REDUCTASE"/>
    <property type="match status" value="1"/>
</dbReference>
<dbReference type="PROSITE" id="PS51671">
    <property type="entry name" value="ACT"/>
    <property type="match status" value="1"/>
</dbReference>
<dbReference type="EC" id="1.1.1.95" evidence="5"/>
<evidence type="ECO:0000256" key="1">
    <source>
        <dbReference type="ARBA" id="ARBA00023002"/>
    </source>
</evidence>
<dbReference type="Gene3D" id="3.30.70.260">
    <property type="match status" value="1"/>
</dbReference>
<dbReference type="InterPro" id="IPR029752">
    <property type="entry name" value="D-isomer_DH_CS1"/>
</dbReference>
<dbReference type="PANTHER" id="PTHR42938">
    <property type="entry name" value="FORMATE DEHYDROGENASE 1"/>
    <property type="match status" value="1"/>
</dbReference>
<feature type="domain" description="ACT" evidence="4">
    <location>
        <begin position="189"/>
        <end position="257"/>
    </location>
</feature>
<evidence type="ECO:0000313" key="5">
    <source>
        <dbReference type="EMBL" id="MPM76407.1"/>
    </source>
</evidence>
<protein>
    <submittedName>
        <fullName evidence="5">D-3-phosphoglycerate dehydrogenase</fullName>
        <ecNumber evidence="5">1.1.1.95</ecNumber>
    </submittedName>
</protein>
<evidence type="ECO:0000256" key="3">
    <source>
        <dbReference type="ARBA" id="ARBA00029440"/>
    </source>
</evidence>
<dbReference type="AlphaFoldDB" id="A0A645CHI8"/>
<accession>A0A645CHI8</accession>
<dbReference type="InterPro" id="IPR036291">
    <property type="entry name" value="NAD(P)-bd_dom_sf"/>
</dbReference>
<dbReference type="InterPro" id="IPR045865">
    <property type="entry name" value="ACT-like_dom_sf"/>
</dbReference>
<sequence>MGPELAGKKLGVIGLGAIGVRVANTATHLGLEVYGYDPFISVEAAWNLSRTVHHCVNLGDLYSQCDLITLHLPVTKDTTHFINSESLPQVKQGVRILNFARGELVDNPALLAALRGGRVGAYVCDFPAEELLGEPGVVALPHLGASTPESEDNCAVMAADELRDYLLNGNIRNSVNLPTVDLPRAGGSRICVMHRNVPGLLSGITGAASDAGLNIENLVNKSRGDIAYTMLDVSGLVGGGVTARLKGLEGCIRVRII</sequence>
<dbReference type="EMBL" id="VSSQ01027262">
    <property type="protein sequence ID" value="MPM76407.1"/>
    <property type="molecule type" value="Genomic_DNA"/>
</dbReference>
<dbReference type="InterPro" id="IPR002912">
    <property type="entry name" value="ACT_dom"/>
</dbReference>
<evidence type="ECO:0000256" key="2">
    <source>
        <dbReference type="ARBA" id="ARBA00023027"/>
    </source>
</evidence>
<keyword evidence="2" id="KW-0520">NAD</keyword>
<dbReference type="InterPro" id="IPR006140">
    <property type="entry name" value="D-isomer_DH_NAD-bd"/>
</dbReference>
<name>A0A645CHI8_9ZZZZ</name>
<organism evidence="5">
    <name type="scientific">bioreactor metagenome</name>
    <dbReference type="NCBI Taxonomy" id="1076179"/>
    <lineage>
        <taxon>unclassified sequences</taxon>
        <taxon>metagenomes</taxon>
        <taxon>ecological metagenomes</taxon>
    </lineage>
</organism>
<dbReference type="Pfam" id="PF02826">
    <property type="entry name" value="2-Hacid_dh_C"/>
    <property type="match status" value="1"/>
</dbReference>
<comment type="caution">
    <text evidence="5">The sequence shown here is derived from an EMBL/GenBank/DDBJ whole genome shotgun (WGS) entry which is preliminary data.</text>
</comment>
<dbReference type="InterPro" id="IPR029753">
    <property type="entry name" value="D-isomer_DH_CS"/>
</dbReference>
<dbReference type="CDD" id="cd04901">
    <property type="entry name" value="ACT_3PGDH"/>
    <property type="match status" value="1"/>
</dbReference>
<dbReference type="PROSITE" id="PS00065">
    <property type="entry name" value="D_2_HYDROXYACID_DH_1"/>
    <property type="match status" value="1"/>
</dbReference>
<keyword evidence="1 5" id="KW-0560">Oxidoreductase</keyword>
<dbReference type="PROSITE" id="PS00671">
    <property type="entry name" value="D_2_HYDROXYACID_DH_3"/>
    <property type="match status" value="1"/>
</dbReference>
<dbReference type="GO" id="GO:0051287">
    <property type="term" value="F:NAD binding"/>
    <property type="evidence" value="ECO:0007669"/>
    <property type="project" value="InterPro"/>
</dbReference>
<dbReference type="SUPFAM" id="SSF55021">
    <property type="entry name" value="ACT-like"/>
    <property type="match status" value="1"/>
</dbReference>
<dbReference type="GO" id="GO:0004617">
    <property type="term" value="F:phosphoglycerate dehydrogenase activity"/>
    <property type="evidence" value="ECO:0007669"/>
    <property type="project" value="UniProtKB-EC"/>
</dbReference>